<gene>
    <name evidence="8" type="primary">TRIO</name>
    <name evidence="10" type="synonym">LOC112684291</name>
    <name evidence="8" type="ORF">g.128466</name>
</gene>
<feature type="region of interest" description="Disordered" evidence="5">
    <location>
        <begin position="1249"/>
        <end position="1276"/>
    </location>
</feature>
<dbReference type="PROSITE" id="PS00741">
    <property type="entry name" value="DH_1"/>
    <property type="match status" value="1"/>
</dbReference>
<dbReference type="CDD" id="cd13241">
    <property type="entry name" value="PH2_Kalirin_Trio_p63RhoGEF"/>
    <property type="match status" value="1"/>
</dbReference>
<dbReference type="PROSITE" id="PS50010">
    <property type="entry name" value="DH_2"/>
    <property type="match status" value="2"/>
</dbReference>
<dbReference type="InterPro" id="IPR001251">
    <property type="entry name" value="CRAL-TRIO_dom"/>
</dbReference>
<dbReference type="RefSeq" id="XP_025411509.1">
    <property type="nucleotide sequence ID" value="XM_025555724.1"/>
</dbReference>
<feature type="compositionally biased region" description="Low complexity" evidence="5">
    <location>
        <begin position="236"/>
        <end position="249"/>
    </location>
</feature>
<dbReference type="OrthoDB" id="10256089at2759"/>
<feature type="region of interest" description="Disordered" evidence="5">
    <location>
        <begin position="2131"/>
        <end position="2154"/>
    </location>
</feature>
<dbReference type="FunFam" id="1.20.58.60:FF:000023">
    <property type="entry name" value="Kalirin RhoGEF kinase b"/>
    <property type="match status" value="1"/>
</dbReference>
<reference evidence="8" key="1">
    <citation type="submission" date="2018-04" db="EMBL/GenBank/DDBJ databases">
        <title>Transcriptome assembly of Sipha flava.</title>
        <authorList>
            <person name="Scully E.D."/>
            <person name="Geib S.M."/>
            <person name="Palmer N.A."/>
            <person name="Koch K."/>
            <person name="Bradshaw J."/>
            <person name="Heng-Moss T."/>
            <person name="Sarath G."/>
        </authorList>
    </citation>
    <scope>NUCLEOTIDE SEQUENCE</scope>
</reference>
<keyword evidence="2" id="KW-0963">Cytoplasm</keyword>
<evidence type="ECO:0000256" key="2">
    <source>
        <dbReference type="ARBA" id="ARBA00022490"/>
    </source>
</evidence>
<dbReference type="SMART" id="SM00516">
    <property type="entry name" value="SEC14"/>
    <property type="match status" value="1"/>
</dbReference>
<dbReference type="InterPro" id="IPR055251">
    <property type="entry name" value="SOS1_NGEF_PH"/>
</dbReference>
<dbReference type="GO" id="GO:0005886">
    <property type="term" value="C:plasma membrane"/>
    <property type="evidence" value="ECO:0007669"/>
    <property type="project" value="TreeGrafter"/>
</dbReference>
<dbReference type="Gene3D" id="2.30.30.40">
    <property type="entry name" value="SH3 Domains"/>
    <property type="match status" value="1"/>
</dbReference>
<dbReference type="EMBL" id="GGMS01011707">
    <property type="protein sequence ID" value="MBY80910.1"/>
    <property type="molecule type" value="Transcribed_RNA"/>
</dbReference>
<evidence type="ECO:0000313" key="10">
    <source>
        <dbReference type="RefSeq" id="XP_025411509.1"/>
    </source>
</evidence>
<dbReference type="Pfam" id="PF13716">
    <property type="entry name" value="CRAL_TRIO_2"/>
    <property type="match status" value="1"/>
</dbReference>
<feature type="compositionally biased region" description="Basic and acidic residues" evidence="5">
    <location>
        <begin position="1843"/>
        <end position="1854"/>
    </location>
</feature>
<feature type="coiled-coil region" evidence="4">
    <location>
        <begin position="802"/>
        <end position="836"/>
    </location>
</feature>
<feature type="compositionally biased region" description="Acidic residues" evidence="5">
    <location>
        <begin position="1789"/>
        <end position="1803"/>
    </location>
</feature>
<organism evidence="8">
    <name type="scientific">Sipha flava</name>
    <name type="common">yellow sugarcane aphid</name>
    <dbReference type="NCBI Taxonomy" id="143950"/>
    <lineage>
        <taxon>Eukaryota</taxon>
        <taxon>Metazoa</taxon>
        <taxon>Ecdysozoa</taxon>
        <taxon>Arthropoda</taxon>
        <taxon>Hexapoda</taxon>
        <taxon>Insecta</taxon>
        <taxon>Pterygota</taxon>
        <taxon>Neoptera</taxon>
        <taxon>Paraneoptera</taxon>
        <taxon>Hemiptera</taxon>
        <taxon>Sternorrhyncha</taxon>
        <taxon>Aphidomorpha</taxon>
        <taxon>Aphidoidea</taxon>
        <taxon>Aphididae</taxon>
        <taxon>Sipha</taxon>
    </lineage>
</organism>
<name>A0A2S2QTQ1_9HEMI</name>
<dbReference type="SUPFAM" id="SSF50729">
    <property type="entry name" value="PH domain-like"/>
    <property type="match status" value="2"/>
</dbReference>
<evidence type="ECO:0000259" key="6">
    <source>
        <dbReference type="PROSITE" id="PS50003"/>
    </source>
</evidence>
<accession>A0A2S2QTQ1</accession>
<evidence type="ECO:0000259" key="7">
    <source>
        <dbReference type="PROSITE" id="PS50010"/>
    </source>
</evidence>
<feature type="compositionally biased region" description="Low complexity" evidence="5">
    <location>
        <begin position="2136"/>
        <end position="2149"/>
    </location>
</feature>
<dbReference type="GO" id="GO:0035556">
    <property type="term" value="P:intracellular signal transduction"/>
    <property type="evidence" value="ECO:0007669"/>
    <property type="project" value="InterPro"/>
</dbReference>
<sequence length="2210" mass="252058">MDSVRALEVMGLLQEKIAFLTGGRDKRGAPVVTFPSTPRRERAKLEDYRRLLQYFGSIPPCEAKESGLVAVIDMRGGSGWSSVKPILKALQDWCAGGNGNHVYAVYVVKPDNFWHKQRTSMASHKYKFETTMVNLEGLSKYIDSTQLTSDLDGSLHYDHAQWIDIRLSIEEFMWQAADLLDRLDDLQEDLSRNDCRDDIAGAKLALDFHTDMKKKVLKTPVEDMDLAGQQLLQRLSGDNSSGYDSGYSGRDSEASNGISNPDLQASVPQILQQLDTIRTSHKHVLQLWQHKKLKLDQCFQLRLFEQDCEKMFDWICHNRDVFLMSYVEIGHSYQLAKDIQEEHNHFTMSSMNVYVNINRIVAVAHRMIESGHYASNHIRSVAQRLDRTWKQFAAGLDERTSVLALSVLFHHKAQQYVENVPNWDEAIENVTIPNEIMVLESSIHQHQNLYELMCQAYTEVYNAYQSLLNGLDTLVQVCESFPTPPSNTPFVYYGNSPQNNLDSGSESSANTTKALGTNHQQAAADYSEGASHVLAVIHQILNHHRSLEHRWHSKKIRLHQKLALRLFQEDVKQVLDWLSNHGEVFLRKNTGIGRTLQKARVYQKSHEHFENVAQNTYTNAEKLLTAAEELSQTGECDASDICSVAAELESHVAAFAARVQARRRRLQRAVNFYTHQSELQGWLDELRAETDGCDEAADTLEGTERALEQVSHQRDSCLDACHSTITEGEALLQELRSGGVTAEMDPTGSVAAVDAALERLNKQRLELEQLWATRKLKLDLCLRLRIFERDALEVSSQLELWANELERNQNEVINTLSEAESRLSRHNDSVSQMQSAVYQALEQGEQLAQVLDKSGVGVMADSQYTAQTRVQVLLEFLHERHMDLVELSEIKRSRLDQAVQLCQFNNDASQVISWIRNGESMLSANFTIPNCLVDAEILKKEHEQFQVAIEKTHSAAVQVKQLAESLVAANHYDSTTVKEMAVEVTKRWQQLVTCAEERHKLVTASLNFYKTAEQVCSVMDSLEREYRREEDWCGGGTIEADKLGQLCTKHQEQKEAFLKACTLARRTAETFLKYTNRSLQYYSCANQSMASVDTASEARVKNILEKLSGQENKVLDHWSQRKKRLDQCQQFVLFDKSAKQAMEWIHNAGEQYLNTHTTVGATQDETRHLLHEHNEFKTSAKETREKVKLLIQLADNLVEKGHAHANAIKQWVAAVDNTYKHFSSRMDKYRLELEKSLGIQEHVDTRDLSIDRNSDPNLEQKVKESSSKDLKELNEEKRRSARRKEFIMAELLQTERTYVKDLDVCIKAYLDEIRALQNVPIGLHGRIDILFGNIEDIRNFHRDVFIKELEKYETMPEDVGHCFVTWAQKFDMYVKYCKNKPESNAILVQHSGSCGGVFEELQKKYNIDHPIAAYLIKPVQRITKYQLLLKDLQSCCKEGQGEIKDGLDVMLSVPRKANDALHLSLLEGCDISTDELGDVVVQDTLYVSDSRHHLLRKSRERHCFLFELYLVFAKHVKDNSNNPKVKYLYKNKLMTSELGVTEHIEGDECKFAVWTGRAPISDYRIVLKASTLEGKQTWVKKLREVIQETYFNSALRMYMPKSPAKLKPESQRCSRDLEEENLDRGSLASFGSGNTTDSDKNSGVEMTWVIADFTATTAGQVSVTKGQQVELLDCYGGISEMVLVRVPSDCTEGMVPHIVLKQPPSLKSPLASEVVTAGGECTENATTSAICNNSPVTKRRVFSGRMWIPPPLRKFSTGNKVDKNHVQSTKKSDKKYKSPVSEVTKPIPNEDEQNGEEPDDELELPPPMKPISESILVNASDATSVASQREQHTTTASISSTDKTSDESRLKNDENECKKALHKREYVMRELVETERDYVRDLSLVVEGYMTVMKDPEAAGCDIPVPEDLKSGKDKIIFGNIELIYVWHRDVFLSAVERCLTQPHELGKLFKKYERKLLMYVVYCQNKPISEYLVSEYDYYFEEMRQFLDHKLQLCDILIKPVQRIMKYKLLLQDIFNYTERAKLVDEMEALQQAMHVMHVVPKAANDMMDVGRLQGFDGKITAQGKLLLHGMLTCAERPCSNPNRMPHRDLHVFLFEQSIIFSEEVGKKTQFTSPVYVYKAHIQVNKMTLEERHGSSSSNSSDDSSDGSFIIKSTDPKRPPLWFVCHAHSAESRTEWLQNLRQILQTQRDFLKAIQSPIVYQKELTKEAS</sequence>
<dbReference type="Gene3D" id="2.30.29.30">
    <property type="entry name" value="Pleckstrin-homology domain (PH domain)/Phosphotyrosine-binding domain (PTB)"/>
    <property type="match status" value="2"/>
</dbReference>
<evidence type="ECO:0000313" key="9">
    <source>
        <dbReference type="Proteomes" id="UP000694846"/>
    </source>
</evidence>
<dbReference type="CDD" id="cd00176">
    <property type="entry name" value="SPEC"/>
    <property type="match status" value="3"/>
</dbReference>
<dbReference type="InterPro" id="IPR036028">
    <property type="entry name" value="SH3-like_dom_sf"/>
</dbReference>
<dbReference type="GO" id="GO:0005085">
    <property type="term" value="F:guanyl-nucleotide exchange factor activity"/>
    <property type="evidence" value="ECO:0007669"/>
    <property type="project" value="UniProtKB-KW"/>
</dbReference>
<dbReference type="CDD" id="cd13240">
    <property type="entry name" value="PH1_Kalirin_Trio_like"/>
    <property type="match status" value="1"/>
</dbReference>
<dbReference type="InterPro" id="IPR058918">
    <property type="entry name" value="KALRN/TRIO-like_spectrin"/>
</dbReference>
<dbReference type="SUPFAM" id="SSF48065">
    <property type="entry name" value="DBL homology domain (DH-domain)"/>
    <property type="match status" value="2"/>
</dbReference>
<keyword evidence="9" id="KW-1185">Reference proteome</keyword>
<dbReference type="InterPro" id="IPR047054">
    <property type="entry name" value="Kalirin_TRIO_PH_1"/>
</dbReference>
<evidence type="ECO:0000313" key="8">
    <source>
        <dbReference type="EMBL" id="MBY80910.1"/>
    </source>
</evidence>
<feature type="domain" description="PH" evidence="6">
    <location>
        <begin position="2066"/>
        <end position="2186"/>
    </location>
</feature>
<dbReference type="Gene3D" id="1.20.900.10">
    <property type="entry name" value="Dbl homology (DH) domain"/>
    <property type="match status" value="2"/>
</dbReference>
<dbReference type="GO" id="GO:0005737">
    <property type="term" value="C:cytoplasm"/>
    <property type="evidence" value="ECO:0007669"/>
    <property type="project" value="UniProtKB-SubCell"/>
</dbReference>
<dbReference type="InterPro" id="IPR051336">
    <property type="entry name" value="RhoGEF_Guanine_NuclExch_SF"/>
</dbReference>
<dbReference type="SMART" id="SM00325">
    <property type="entry name" value="RhoGEF"/>
    <property type="match status" value="2"/>
</dbReference>
<dbReference type="InterPro" id="IPR011993">
    <property type="entry name" value="PH-like_dom_sf"/>
</dbReference>
<keyword evidence="4" id="KW-0175">Coiled coil</keyword>
<evidence type="ECO:0000256" key="3">
    <source>
        <dbReference type="ARBA" id="ARBA00022658"/>
    </source>
</evidence>
<evidence type="ECO:0000256" key="5">
    <source>
        <dbReference type="SAM" id="MobiDB-lite"/>
    </source>
</evidence>
<feature type="compositionally biased region" description="Polar residues" evidence="5">
    <location>
        <begin position="1821"/>
        <end position="1842"/>
    </location>
</feature>
<reference evidence="10" key="2">
    <citation type="submission" date="2025-04" db="UniProtKB">
        <authorList>
            <consortium name="RefSeq"/>
        </authorList>
    </citation>
    <scope>IDENTIFICATION</scope>
    <source>
        <tissue evidence="10">Whole body</tissue>
    </source>
</reference>
<dbReference type="Pfam" id="PF00435">
    <property type="entry name" value="Spectrin"/>
    <property type="match status" value="4"/>
</dbReference>
<dbReference type="InterPro" id="IPR018159">
    <property type="entry name" value="Spectrin/alpha-actinin"/>
</dbReference>
<feature type="domain" description="DH" evidence="7">
    <location>
        <begin position="1863"/>
        <end position="2048"/>
    </location>
</feature>
<dbReference type="PROSITE" id="PS50003">
    <property type="entry name" value="PH_DOMAIN"/>
    <property type="match status" value="2"/>
</dbReference>
<proteinExistence type="predicted"/>
<protein>
    <submittedName>
        <fullName evidence="8 10">Triple functional domain protein</fullName>
    </submittedName>
</protein>
<dbReference type="FunFam" id="1.20.900.10:FF:000008">
    <property type="entry name" value="rho guanine nucleotide exchange factor 25"/>
    <property type="match status" value="1"/>
</dbReference>
<keyword evidence="3" id="KW-0344">Guanine-nucleotide releasing factor</keyword>
<dbReference type="GO" id="GO:0007411">
    <property type="term" value="P:axon guidance"/>
    <property type="evidence" value="ECO:0007669"/>
    <property type="project" value="TreeGrafter"/>
</dbReference>
<dbReference type="SUPFAM" id="SSF50044">
    <property type="entry name" value="SH3-domain"/>
    <property type="match status" value="1"/>
</dbReference>
<dbReference type="Pfam" id="PF00621">
    <property type="entry name" value="RhoGEF"/>
    <property type="match status" value="2"/>
</dbReference>
<dbReference type="InterPro" id="IPR001331">
    <property type="entry name" value="GDS_CDC24_CS"/>
</dbReference>
<dbReference type="PANTHER" id="PTHR22826:SF106">
    <property type="entry name" value="TRIO, ISOFORM A"/>
    <property type="match status" value="1"/>
</dbReference>
<feature type="domain" description="DH" evidence="7">
    <location>
        <begin position="1283"/>
        <end position="1460"/>
    </location>
</feature>
<dbReference type="InterPro" id="IPR002017">
    <property type="entry name" value="Spectrin_repeat"/>
</dbReference>
<evidence type="ECO:0000256" key="4">
    <source>
        <dbReference type="SAM" id="Coils"/>
    </source>
</evidence>
<feature type="region of interest" description="Disordered" evidence="5">
    <location>
        <begin position="235"/>
        <end position="259"/>
    </location>
</feature>
<dbReference type="Proteomes" id="UP000694846">
    <property type="component" value="Unplaced"/>
</dbReference>
<dbReference type="Pfam" id="PF23323">
    <property type="entry name" value="Spectrin_6"/>
    <property type="match status" value="1"/>
</dbReference>
<evidence type="ECO:0000256" key="1">
    <source>
        <dbReference type="ARBA" id="ARBA00004496"/>
    </source>
</evidence>
<feature type="region of interest" description="Disordered" evidence="5">
    <location>
        <begin position="1821"/>
        <end position="1854"/>
    </location>
</feature>
<dbReference type="GO" id="GO:0019898">
    <property type="term" value="C:extrinsic component of membrane"/>
    <property type="evidence" value="ECO:0007669"/>
    <property type="project" value="TreeGrafter"/>
</dbReference>
<dbReference type="SMART" id="SM00150">
    <property type="entry name" value="SPEC"/>
    <property type="match status" value="7"/>
</dbReference>
<dbReference type="InterPro" id="IPR001849">
    <property type="entry name" value="PH_domain"/>
</dbReference>
<dbReference type="Gene3D" id="1.20.58.60">
    <property type="match status" value="5"/>
</dbReference>
<dbReference type="PANTHER" id="PTHR22826">
    <property type="entry name" value="RHO GUANINE EXCHANGE FACTOR-RELATED"/>
    <property type="match status" value="1"/>
</dbReference>
<feature type="region of interest" description="Disordered" evidence="5">
    <location>
        <begin position="1752"/>
        <end position="1809"/>
    </location>
</feature>
<dbReference type="SUPFAM" id="SSF46966">
    <property type="entry name" value="Spectrin repeat"/>
    <property type="match status" value="5"/>
</dbReference>
<dbReference type="InterPro" id="IPR035899">
    <property type="entry name" value="DBL_dom_sf"/>
</dbReference>
<dbReference type="CDD" id="cd00160">
    <property type="entry name" value="RhoGEF"/>
    <property type="match status" value="2"/>
</dbReference>
<dbReference type="Pfam" id="PF22697">
    <property type="entry name" value="SOS1_NGEF_PH"/>
    <property type="match status" value="2"/>
</dbReference>
<dbReference type="SMART" id="SM00233">
    <property type="entry name" value="PH"/>
    <property type="match status" value="2"/>
</dbReference>
<feature type="domain" description="PH" evidence="6">
    <location>
        <begin position="1478"/>
        <end position="1587"/>
    </location>
</feature>
<comment type="subcellular location">
    <subcellularLocation>
        <location evidence="1">Cytoplasm</location>
    </subcellularLocation>
</comment>
<dbReference type="InterPro" id="IPR000219">
    <property type="entry name" value="DH_dom"/>
</dbReference>